<feature type="non-terminal residue" evidence="1">
    <location>
        <position position="1"/>
    </location>
</feature>
<comment type="caution">
    <text evidence="1">The sequence shown here is derived from an EMBL/GenBank/DDBJ whole genome shotgun (WGS) entry which is preliminary data.</text>
</comment>
<name>A0AAW0BL07_9AGAR</name>
<protein>
    <submittedName>
        <fullName evidence="1">Uncharacterized protein</fullName>
    </submittedName>
</protein>
<dbReference type="EMBL" id="JAWWNJ010000030">
    <property type="protein sequence ID" value="KAK7027087.1"/>
    <property type="molecule type" value="Genomic_DNA"/>
</dbReference>
<organism evidence="1 2">
    <name type="scientific">Favolaschia claudopus</name>
    <dbReference type="NCBI Taxonomy" id="2862362"/>
    <lineage>
        <taxon>Eukaryota</taxon>
        <taxon>Fungi</taxon>
        <taxon>Dikarya</taxon>
        <taxon>Basidiomycota</taxon>
        <taxon>Agaricomycotina</taxon>
        <taxon>Agaricomycetes</taxon>
        <taxon>Agaricomycetidae</taxon>
        <taxon>Agaricales</taxon>
        <taxon>Marasmiineae</taxon>
        <taxon>Mycenaceae</taxon>
        <taxon>Favolaschia</taxon>
    </lineage>
</organism>
<reference evidence="1 2" key="1">
    <citation type="journal article" date="2024" name="J Genomics">
        <title>Draft genome sequencing and assembly of Favolaschia claudopus CIRM-BRFM 2984 isolated from oak limbs.</title>
        <authorList>
            <person name="Navarro D."/>
            <person name="Drula E."/>
            <person name="Chaduli D."/>
            <person name="Cazenave R."/>
            <person name="Ahrendt S."/>
            <person name="Wang J."/>
            <person name="Lipzen A."/>
            <person name="Daum C."/>
            <person name="Barry K."/>
            <person name="Grigoriev I.V."/>
            <person name="Favel A."/>
            <person name="Rosso M.N."/>
            <person name="Martin F."/>
        </authorList>
    </citation>
    <scope>NUCLEOTIDE SEQUENCE [LARGE SCALE GENOMIC DNA]</scope>
    <source>
        <strain evidence="1 2">CIRM-BRFM 2984</strain>
    </source>
</reference>
<dbReference type="Proteomes" id="UP001362999">
    <property type="component" value="Unassembled WGS sequence"/>
</dbReference>
<dbReference type="Gene3D" id="1.10.472.10">
    <property type="entry name" value="Cyclin-like"/>
    <property type="match status" value="1"/>
</dbReference>
<proteinExistence type="predicted"/>
<evidence type="ECO:0000313" key="1">
    <source>
        <dbReference type="EMBL" id="KAK7027087.1"/>
    </source>
</evidence>
<dbReference type="AlphaFoldDB" id="A0AAW0BL07"/>
<evidence type="ECO:0000313" key="2">
    <source>
        <dbReference type="Proteomes" id="UP001362999"/>
    </source>
</evidence>
<keyword evidence="2" id="KW-1185">Reference proteome</keyword>
<gene>
    <name evidence="1" type="ORF">R3P38DRAFT_2527304</name>
</gene>
<sequence length="178" mass="20108">SRLPSPLLCPTQDKCYSNRALAKHSGLPAREIGRCERALGDALDWASLGRQNARDLFVQCSVFPYPYSCIPWDRQASGSLPQRSCSRRQQGRFLGTQRQGEQDRYVVNLLYGESTFSVLLWGAVASSHESVLGSETQLPKPFIFLCYILLRYSLTFLPRQFRPQDIPNVFLTSSTSAR</sequence>
<accession>A0AAW0BL07</accession>